<evidence type="ECO:0000313" key="2">
    <source>
        <dbReference type="Proteomes" id="UP000186336"/>
    </source>
</evidence>
<name>A0A1P8MSE1_9RHOB</name>
<dbReference type="Proteomes" id="UP000186336">
    <property type="component" value="Chromosome"/>
</dbReference>
<organism evidence="1 2">
    <name type="scientific">Tateyamaria omphalii</name>
    <dbReference type="NCBI Taxonomy" id="299262"/>
    <lineage>
        <taxon>Bacteria</taxon>
        <taxon>Pseudomonadati</taxon>
        <taxon>Pseudomonadota</taxon>
        <taxon>Alphaproteobacteria</taxon>
        <taxon>Rhodobacterales</taxon>
        <taxon>Roseobacteraceae</taxon>
        <taxon>Tateyamaria</taxon>
    </lineage>
</organism>
<dbReference type="AlphaFoldDB" id="A0A1P8MSE1"/>
<keyword evidence="2" id="KW-1185">Reference proteome</keyword>
<dbReference type="EMBL" id="CP019312">
    <property type="protein sequence ID" value="APX10965.1"/>
    <property type="molecule type" value="Genomic_DNA"/>
</dbReference>
<gene>
    <name evidence="1" type="ORF">BWR18_04110</name>
</gene>
<evidence type="ECO:0000313" key="1">
    <source>
        <dbReference type="EMBL" id="APX10965.1"/>
    </source>
</evidence>
<protein>
    <submittedName>
        <fullName evidence="1">Uncharacterized protein</fullName>
    </submittedName>
</protein>
<proteinExistence type="predicted"/>
<accession>A0A1P8MSE1</accession>
<dbReference type="KEGG" id="tom:BWR18_04110"/>
<dbReference type="OrthoDB" id="7829955at2"/>
<reference evidence="1 2" key="1">
    <citation type="submission" date="2017-01" db="EMBL/GenBank/DDBJ databases">
        <title>Complete genome of Tateyamaria omphalii DOK1-4 isolated from seawater in Dokdo.</title>
        <authorList>
            <person name="Kim J.H."/>
            <person name="Chi W.-J."/>
        </authorList>
    </citation>
    <scope>NUCLEOTIDE SEQUENCE [LARGE SCALE GENOMIC DNA]</scope>
    <source>
        <strain evidence="1 2">DOK1-4</strain>
    </source>
</reference>
<sequence>MQITTRTVHDITIFPYVPGVAATFEPVVSCETGVWRQRRLLNHGQERLVLDADVAPEGLSIGASYGWRGHLDDGTATGAMWTFCTDLAPRVGFGVTRNWARPGCVAPLYGGLEDAVLRLEPLRDVIALIPSPNPSVGLAQAQLGRAGWLVMLSSVVPACVGFLIEEAHLPLHLCEGAEGVSIKATSLRTLQTIGLQDLRCAQASDTSLFLREISSC</sequence>
<dbReference type="RefSeq" id="WP_076626831.1">
    <property type="nucleotide sequence ID" value="NZ_CP019312.1"/>
</dbReference>
<dbReference type="STRING" id="299262.BWR18_04110"/>